<dbReference type="FunFam" id="3.30.950.10:FF:000002">
    <property type="entry name" value="Ribosomal RNA small subunit methyltransferase I"/>
    <property type="match status" value="1"/>
</dbReference>
<dbReference type="InterPro" id="IPR014776">
    <property type="entry name" value="4pyrrole_Mease_sub2"/>
</dbReference>
<evidence type="ECO:0000313" key="9">
    <source>
        <dbReference type="Proteomes" id="UP000190042"/>
    </source>
</evidence>
<keyword evidence="2 6" id="KW-0698">rRNA processing</keyword>
<sequence>MIVSQKSAETTEAGKLFIVGTPIGNLEDMTYRAIRILQEVDFIAAEDTRNTIKLCNHFDIHTPLISYHEHNTRVAGEKIIEYLKTGKDIAIVSDAGMPCISDPGTDLVKLAIEQEIAVVPVPGPNAAVTALVASGITPQPFLFWGFLARQKKEQKEQLKKLQRYEETLLFYEAPHRLKQTLRNLTEQFGEERKIVMARELTKRFEELLRGTLAEAVEWADTHEIRGEFCLVVEGNCNVQEEVIEEWWTELSIKDHVEQVIEQKEIRSKDAIREVAEARGLGKRDVYQAYHVD</sequence>
<evidence type="ECO:0000256" key="3">
    <source>
        <dbReference type="ARBA" id="ARBA00022603"/>
    </source>
</evidence>
<dbReference type="PIRSF" id="PIRSF005917">
    <property type="entry name" value="MTase_YraL"/>
    <property type="match status" value="1"/>
</dbReference>
<dbReference type="GO" id="GO:0005737">
    <property type="term" value="C:cytoplasm"/>
    <property type="evidence" value="ECO:0007669"/>
    <property type="project" value="UniProtKB-SubCell"/>
</dbReference>
<evidence type="ECO:0000256" key="1">
    <source>
        <dbReference type="ARBA" id="ARBA00022490"/>
    </source>
</evidence>
<dbReference type="InterPro" id="IPR014777">
    <property type="entry name" value="4pyrrole_Mease_sub1"/>
</dbReference>
<proteinExistence type="inferred from homology"/>
<dbReference type="Pfam" id="PF00590">
    <property type="entry name" value="TP_methylase"/>
    <property type="match status" value="1"/>
</dbReference>
<dbReference type="SUPFAM" id="SSF53790">
    <property type="entry name" value="Tetrapyrrole methylase"/>
    <property type="match status" value="1"/>
</dbReference>
<dbReference type="EMBL" id="FUYJ01000013">
    <property type="protein sequence ID" value="SKB07492.1"/>
    <property type="molecule type" value="Genomic_DNA"/>
</dbReference>
<dbReference type="Gene3D" id="3.40.1010.10">
    <property type="entry name" value="Cobalt-precorrin-4 Transmethylase, Domain 1"/>
    <property type="match status" value="1"/>
</dbReference>
<dbReference type="GO" id="GO:0070677">
    <property type="term" value="F:rRNA (cytosine-2'-O-)-methyltransferase activity"/>
    <property type="evidence" value="ECO:0007669"/>
    <property type="project" value="UniProtKB-UniRule"/>
</dbReference>
<keyword evidence="1 6" id="KW-0963">Cytoplasm</keyword>
<dbReference type="NCBIfam" id="TIGR00096">
    <property type="entry name" value="16S rRNA (cytidine(1402)-2'-O)-methyltransferase"/>
    <property type="match status" value="1"/>
</dbReference>
<dbReference type="CDD" id="cd11648">
    <property type="entry name" value="RsmI"/>
    <property type="match status" value="1"/>
</dbReference>
<dbReference type="RefSeq" id="WP_009499406.1">
    <property type="nucleotide sequence ID" value="NZ_FUYJ01000013.1"/>
</dbReference>
<dbReference type="AlphaFoldDB" id="A0A1T4Z0E5"/>
<comment type="similarity">
    <text evidence="6">Belongs to the methyltransferase superfamily. RsmI family.</text>
</comment>
<accession>A0A1T4Z0E5</accession>
<evidence type="ECO:0000256" key="5">
    <source>
        <dbReference type="ARBA" id="ARBA00022691"/>
    </source>
</evidence>
<evidence type="ECO:0000259" key="7">
    <source>
        <dbReference type="Pfam" id="PF00590"/>
    </source>
</evidence>
<comment type="function">
    <text evidence="6">Catalyzes the 2'-O-methylation of the ribose of cytidine 1402 (C1402) in 16S rRNA.</text>
</comment>
<comment type="subcellular location">
    <subcellularLocation>
        <location evidence="6">Cytoplasm</location>
    </subcellularLocation>
</comment>
<gene>
    <name evidence="6" type="primary">rsmI</name>
    <name evidence="8" type="ORF">SAMN04244570_0404</name>
</gene>
<dbReference type="InterPro" id="IPR008189">
    <property type="entry name" value="rRNA_ssu_MeTfrase_I"/>
</dbReference>
<reference evidence="9" key="1">
    <citation type="submission" date="2017-02" db="EMBL/GenBank/DDBJ databases">
        <authorList>
            <person name="Varghese N."/>
            <person name="Submissions S."/>
        </authorList>
    </citation>
    <scope>NUCLEOTIDE SEQUENCE [LARGE SCALE GENOMIC DNA]</scope>
    <source>
        <strain evidence="9">DSM 23966</strain>
    </source>
</reference>
<dbReference type="PANTHER" id="PTHR46111">
    <property type="entry name" value="RIBOSOMAL RNA SMALL SUBUNIT METHYLTRANSFERASE I"/>
    <property type="match status" value="1"/>
</dbReference>
<dbReference type="InterPro" id="IPR035996">
    <property type="entry name" value="4pyrrol_Methylase_sf"/>
</dbReference>
<dbReference type="FunFam" id="3.40.1010.10:FF:000002">
    <property type="entry name" value="Ribosomal RNA small subunit methyltransferase I"/>
    <property type="match status" value="1"/>
</dbReference>
<dbReference type="EC" id="2.1.1.198" evidence="6"/>
<keyword evidence="4 6" id="KW-0808">Transferase</keyword>
<dbReference type="InterPro" id="IPR000878">
    <property type="entry name" value="4pyrrol_Mease"/>
</dbReference>
<dbReference type="Proteomes" id="UP000190042">
    <property type="component" value="Unassembled WGS sequence"/>
</dbReference>
<organism evidence="8 9">
    <name type="scientific">Sporosarcina newyorkensis</name>
    <dbReference type="NCBI Taxonomy" id="759851"/>
    <lineage>
        <taxon>Bacteria</taxon>
        <taxon>Bacillati</taxon>
        <taxon>Bacillota</taxon>
        <taxon>Bacilli</taxon>
        <taxon>Bacillales</taxon>
        <taxon>Caryophanaceae</taxon>
        <taxon>Sporosarcina</taxon>
    </lineage>
</organism>
<feature type="domain" description="Tetrapyrrole methylase" evidence="7">
    <location>
        <begin position="15"/>
        <end position="215"/>
    </location>
</feature>
<dbReference type="InterPro" id="IPR018063">
    <property type="entry name" value="SAM_MeTrfase_RsmI_CS"/>
</dbReference>
<keyword evidence="3 6" id="KW-0489">Methyltransferase</keyword>
<name>A0A1T4Z0E5_9BACL</name>
<comment type="catalytic activity">
    <reaction evidence="6">
        <text>cytidine(1402) in 16S rRNA + S-adenosyl-L-methionine = 2'-O-methylcytidine(1402) in 16S rRNA + S-adenosyl-L-homocysteine + H(+)</text>
        <dbReference type="Rhea" id="RHEA:42924"/>
        <dbReference type="Rhea" id="RHEA-COMP:10285"/>
        <dbReference type="Rhea" id="RHEA-COMP:10286"/>
        <dbReference type="ChEBI" id="CHEBI:15378"/>
        <dbReference type="ChEBI" id="CHEBI:57856"/>
        <dbReference type="ChEBI" id="CHEBI:59789"/>
        <dbReference type="ChEBI" id="CHEBI:74495"/>
        <dbReference type="ChEBI" id="CHEBI:82748"/>
        <dbReference type="EC" id="2.1.1.198"/>
    </reaction>
</comment>
<evidence type="ECO:0000313" key="8">
    <source>
        <dbReference type="EMBL" id="SKB07492.1"/>
    </source>
</evidence>
<evidence type="ECO:0000256" key="6">
    <source>
        <dbReference type="HAMAP-Rule" id="MF_01877"/>
    </source>
</evidence>
<keyword evidence="9" id="KW-1185">Reference proteome</keyword>
<dbReference type="HAMAP" id="MF_01877">
    <property type="entry name" value="16SrRNA_methyltr_I"/>
    <property type="match status" value="1"/>
</dbReference>
<keyword evidence="5 6" id="KW-0949">S-adenosyl-L-methionine</keyword>
<protein>
    <recommendedName>
        <fullName evidence="6">Ribosomal RNA small subunit methyltransferase I</fullName>
        <ecNumber evidence="6">2.1.1.198</ecNumber>
    </recommendedName>
    <alternativeName>
        <fullName evidence="6">16S rRNA 2'-O-ribose C1402 methyltransferase</fullName>
    </alternativeName>
    <alternativeName>
        <fullName evidence="6">rRNA (cytidine-2'-O-)-methyltransferase RsmI</fullName>
    </alternativeName>
</protein>
<dbReference type="PROSITE" id="PS01296">
    <property type="entry name" value="RSMI"/>
    <property type="match status" value="1"/>
</dbReference>
<evidence type="ECO:0000256" key="4">
    <source>
        <dbReference type="ARBA" id="ARBA00022679"/>
    </source>
</evidence>
<dbReference type="PANTHER" id="PTHR46111:SF1">
    <property type="entry name" value="RIBOSOMAL RNA SMALL SUBUNIT METHYLTRANSFERASE I"/>
    <property type="match status" value="1"/>
</dbReference>
<dbReference type="Gene3D" id="3.30.950.10">
    <property type="entry name" value="Methyltransferase, Cobalt-precorrin-4 Transmethylase, Domain 2"/>
    <property type="match status" value="1"/>
</dbReference>
<evidence type="ECO:0000256" key="2">
    <source>
        <dbReference type="ARBA" id="ARBA00022552"/>
    </source>
</evidence>